<protein>
    <submittedName>
        <fullName evidence="2">Uncharacterized protein</fullName>
    </submittedName>
</protein>
<proteinExistence type="predicted"/>
<keyword evidence="1" id="KW-0732">Signal</keyword>
<sequence>MARAEARGGPAWRLLALLAGLLLAGPAPARADASPAAPPARHCPGPDIPLEALGPDTWLMPGTPGDISPANRGRVQPLVAHREGDRMWLLGSGATPRLGRAIRCRLEARAGQPVTDLINPWPRPEHVMGNRAFPRARIWAHAEVAATLQARCPRCIARLRAQLGRHGAELGLGLQALRLPTDTVQGASGQLGPFRWWRLDRGEATPVTVWRLDAAGLLWAPGLLWTADAPELRDATLAALEPSTEALQALLAEAPPGGGTWRLVPEQGPLAGPEAVDATRAYWRGLREAVDAAQARGATGTEPPPTALPGVPAAWTTHGRHALNWQRAWREREAASFDNPPP</sequence>
<dbReference type="InterPro" id="IPR036866">
    <property type="entry name" value="RibonucZ/Hydroxyglut_hydro"/>
</dbReference>
<dbReference type="SUPFAM" id="SSF56281">
    <property type="entry name" value="Metallo-hydrolase/oxidoreductase"/>
    <property type="match status" value="1"/>
</dbReference>
<dbReference type="EMBL" id="JAERRA010000001">
    <property type="protein sequence ID" value="MBL0720040.1"/>
    <property type="molecule type" value="Genomic_DNA"/>
</dbReference>
<evidence type="ECO:0000313" key="2">
    <source>
        <dbReference type="EMBL" id="MBL0720040.1"/>
    </source>
</evidence>
<dbReference type="RefSeq" id="WP_201825774.1">
    <property type="nucleotide sequence ID" value="NZ_JAERRA010000001.1"/>
</dbReference>
<dbReference type="AlphaFoldDB" id="A0A9X0XDP8"/>
<comment type="caution">
    <text evidence="2">The sequence shown here is derived from an EMBL/GenBank/DDBJ whole genome shotgun (WGS) entry which is preliminary data.</text>
</comment>
<evidence type="ECO:0000313" key="3">
    <source>
        <dbReference type="Proteomes" id="UP000643207"/>
    </source>
</evidence>
<evidence type="ECO:0000256" key="1">
    <source>
        <dbReference type="SAM" id="SignalP"/>
    </source>
</evidence>
<organism evidence="2 3">
    <name type="scientific">Aquariibacter lacus</name>
    <dbReference type="NCBI Taxonomy" id="2801332"/>
    <lineage>
        <taxon>Bacteria</taxon>
        <taxon>Pseudomonadati</taxon>
        <taxon>Pseudomonadota</taxon>
        <taxon>Betaproteobacteria</taxon>
        <taxon>Burkholderiales</taxon>
        <taxon>Sphaerotilaceae</taxon>
        <taxon>Aquariibacter</taxon>
    </lineage>
</organism>
<feature type="chain" id="PRO_5040734189" evidence="1">
    <location>
        <begin position="30"/>
        <end position="342"/>
    </location>
</feature>
<accession>A0A9X0XDP8</accession>
<keyword evidence="3" id="KW-1185">Reference proteome</keyword>
<dbReference type="Gene3D" id="3.60.15.10">
    <property type="entry name" value="Ribonuclease Z/Hydroxyacylglutathione hydrolase-like"/>
    <property type="match status" value="1"/>
</dbReference>
<gene>
    <name evidence="2" type="ORF">JI742_09090</name>
</gene>
<feature type="signal peptide" evidence="1">
    <location>
        <begin position="1"/>
        <end position="29"/>
    </location>
</feature>
<dbReference type="Proteomes" id="UP000643207">
    <property type="component" value="Unassembled WGS sequence"/>
</dbReference>
<name>A0A9X0XDP8_9BURK</name>
<reference evidence="2 3" key="1">
    <citation type="submission" date="2021-01" db="EMBL/GenBank/DDBJ databases">
        <title>Piscinibacter sp. Jin2 Genome sequencing and assembly.</title>
        <authorList>
            <person name="Kim I."/>
        </authorList>
    </citation>
    <scope>NUCLEOTIDE SEQUENCE [LARGE SCALE GENOMIC DNA]</scope>
    <source>
        <strain evidence="2 3">Jin2</strain>
    </source>
</reference>